<evidence type="ECO:0000313" key="2">
    <source>
        <dbReference type="Proteomes" id="UP000187203"/>
    </source>
</evidence>
<proteinExistence type="predicted"/>
<sequence>MTLNHNAIVIDNAAPVTKRFSMRTGRNCGTFSFIKQVEPLLFISMGNSIMKRLGTFTRARFLSGS</sequence>
<evidence type="ECO:0000313" key="1">
    <source>
        <dbReference type="EMBL" id="OMP08041.1"/>
    </source>
</evidence>
<keyword evidence="2" id="KW-1185">Reference proteome</keyword>
<dbReference type="Proteomes" id="UP000187203">
    <property type="component" value="Unassembled WGS sequence"/>
</dbReference>
<name>A0A1R3KLU5_9ROSI</name>
<protein>
    <submittedName>
        <fullName evidence="1">Uncharacterized protein</fullName>
    </submittedName>
</protein>
<dbReference type="EMBL" id="AWUE01012928">
    <property type="protein sequence ID" value="OMP08041.1"/>
    <property type="molecule type" value="Genomic_DNA"/>
</dbReference>
<reference evidence="2" key="1">
    <citation type="submission" date="2013-09" db="EMBL/GenBank/DDBJ databases">
        <title>Corchorus olitorius genome sequencing.</title>
        <authorList>
            <person name="Alam M."/>
            <person name="Haque M.S."/>
            <person name="Islam M.S."/>
            <person name="Emdad E.M."/>
            <person name="Islam M.M."/>
            <person name="Ahmed B."/>
            <person name="Halim A."/>
            <person name="Hossen Q.M.M."/>
            <person name="Hossain M.Z."/>
            <person name="Ahmed R."/>
            <person name="Khan M.M."/>
            <person name="Islam R."/>
            <person name="Rashid M.M."/>
            <person name="Khan S.A."/>
            <person name="Rahman M.S."/>
            <person name="Alam M."/>
            <person name="Yahiya A.S."/>
            <person name="Khan M.S."/>
            <person name="Azam M.S."/>
            <person name="Haque T."/>
            <person name="Lashkar M.Z.H."/>
            <person name="Akhand A.I."/>
            <person name="Morshed G."/>
            <person name="Roy S."/>
            <person name="Uddin K.S."/>
            <person name="Rabeya T."/>
            <person name="Hossain A.S."/>
            <person name="Chowdhury A."/>
            <person name="Snigdha A.R."/>
            <person name="Mortoza M.S."/>
            <person name="Matin S.A."/>
            <person name="Hoque S.M.E."/>
            <person name="Islam M.K."/>
            <person name="Roy D.K."/>
            <person name="Haider R."/>
            <person name="Moosa M.M."/>
            <person name="Elias S.M."/>
            <person name="Hasan A.M."/>
            <person name="Jahan S."/>
            <person name="Shafiuddin M."/>
            <person name="Mahmood N."/>
            <person name="Shommy N.S."/>
        </authorList>
    </citation>
    <scope>NUCLEOTIDE SEQUENCE [LARGE SCALE GENOMIC DNA]</scope>
    <source>
        <strain evidence="2">cv. O-4</strain>
    </source>
</reference>
<comment type="caution">
    <text evidence="1">The sequence shown here is derived from an EMBL/GenBank/DDBJ whole genome shotgun (WGS) entry which is preliminary data.</text>
</comment>
<accession>A0A1R3KLU5</accession>
<dbReference type="AlphaFoldDB" id="A0A1R3KLU5"/>
<gene>
    <name evidence="1" type="ORF">COLO4_06829</name>
</gene>
<organism evidence="1 2">
    <name type="scientific">Corchorus olitorius</name>
    <dbReference type="NCBI Taxonomy" id="93759"/>
    <lineage>
        <taxon>Eukaryota</taxon>
        <taxon>Viridiplantae</taxon>
        <taxon>Streptophyta</taxon>
        <taxon>Embryophyta</taxon>
        <taxon>Tracheophyta</taxon>
        <taxon>Spermatophyta</taxon>
        <taxon>Magnoliopsida</taxon>
        <taxon>eudicotyledons</taxon>
        <taxon>Gunneridae</taxon>
        <taxon>Pentapetalae</taxon>
        <taxon>rosids</taxon>
        <taxon>malvids</taxon>
        <taxon>Malvales</taxon>
        <taxon>Malvaceae</taxon>
        <taxon>Grewioideae</taxon>
        <taxon>Apeibeae</taxon>
        <taxon>Corchorus</taxon>
    </lineage>
</organism>